<sequence>MNEPIKSGDRCLVIAGSLGDKGPNIGKTVLVTSLMGEHSQHGRIWRCVAPNLVTDCGVIGVAADFAASWLQKLPPAPQDMALAIDRRQAA</sequence>
<accession>A0A1P8JVC4</accession>
<protein>
    <submittedName>
        <fullName evidence="1">Uncharacterized protein</fullName>
    </submittedName>
</protein>
<dbReference type="AlphaFoldDB" id="A0A1P8JVC4"/>
<evidence type="ECO:0000313" key="1">
    <source>
        <dbReference type="EMBL" id="APW37631.1"/>
    </source>
</evidence>
<proteinExistence type="predicted"/>
<dbReference type="KEGG" id="rhy:RD110_10880"/>
<dbReference type="EMBL" id="CP019236">
    <property type="protein sequence ID" value="APW37631.1"/>
    <property type="molecule type" value="Genomic_DNA"/>
</dbReference>
<dbReference type="Proteomes" id="UP000186609">
    <property type="component" value="Chromosome"/>
</dbReference>
<evidence type="ECO:0000313" key="2">
    <source>
        <dbReference type="Proteomes" id="UP000186609"/>
    </source>
</evidence>
<keyword evidence="2" id="KW-1185">Reference proteome</keyword>
<organism evidence="1 2">
    <name type="scientific">Rhodoferax koreensis</name>
    <dbReference type="NCBI Taxonomy" id="1842727"/>
    <lineage>
        <taxon>Bacteria</taxon>
        <taxon>Pseudomonadati</taxon>
        <taxon>Pseudomonadota</taxon>
        <taxon>Betaproteobacteria</taxon>
        <taxon>Burkholderiales</taxon>
        <taxon>Comamonadaceae</taxon>
        <taxon>Rhodoferax</taxon>
    </lineage>
</organism>
<dbReference type="OrthoDB" id="8907090at2"/>
<reference evidence="1 2" key="1">
    <citation type="submission" date="2017-01" db="EMBL/GenBank/DDBJ databases">
        <authorList>
            <person name="Mah S.A."/>
            <person name="Swanson W.J."/>
            <person name="Moy G.W."/>
            <person name="Vacquier V.D."/>
        </authorList>
    </citation>
    <scope>NUCLEOTIDE SEQUENCE [LARGE SCALE GENOMIC DNA]</scope>
    <source>
        <strain evidence="1 2">DCY110</strain>
    </source>
</reference>
<dbReference type="RefSeq" id="WP_076199347.1">
    <property type="nucleotide sequence ID" value="NZ_CP019236.1"/>
</dbReference>
<gene>
    <name evidence="1" type="ORF">RD110_10880</name>
</gene>
<dbReference type="STRING" id="1842727.RD110_10880"/>
<name>A0A1P8JVC4_9BURK</name>